<sequence length="231" mass="24922">MLRSIFQSSSYAVRPRLGLERCSCHRDLPARASSSTSIGASTPSRVHRSPSASRRADESSPTSAEGSSSGSDASPAPRSETPAATSSASESRLPGLGGFFNPYRARAKLPEHKIHVHASPNNTIITVTTPEGNPLFSSSGGTAGFRKGARSGYEAGYRASFQAFREIQQHREQWRVSGIEVLFKGFGQGREAFFRALIAAEGSKTRELVRRVTDATSIKIGGVRPKKRRML</sequence>
<dbReference type="FunCoup" id="A0A066WKJ1">
    <property type="interactions" value="108"/>
</dbReference>
<dbReference type="PANTHER" id="PTHR11759">
    <property type="entry name" value="40S RIBOSOMAL PROTEIN S14/30S RIBOSOMAL PROTEIN S11"/>
    <property type="match status" value="1"/>
</dbReference>
<gene>
    <name evidence="5" type="ORF">K437DRAFT_292538</name>
</gene>
<dbReference type="InParanoid" id="A0A066WKJ1"/>
<dbReference type="STRING" id="1037660.A0A066WKJ1"/>
<evidence type="ECO:0000256" key="3">
    <source>
        <dbReference type="ARBA" id="ARBA00023274"/>
    </source>
</evidence>
<evidence type="ECO:0000313" key="6">
    <source>
        <dbReference type="Proteomes" id="UP000027361"/>
    </source>
</evidence>
<dbReference type="SUPFAM" id="SSF53137">
    <property type="entry name" value="Translational machinery components"/>
    <property type="match status" value="1"/>
</dbReference>
<dbReference type="Gene3D" id="3.30.420.80">
    <property type="entry name" value="Ribosomal protein S11"/>
    <property type="match status" value="1"/>
</dbReference>
<dbReference type="AlphaFoldDB" id="A0A066WKJ1"/>
<dbReference type="OrthoDB" id="1654884at2759"/>
<feature type="compositionally biased region" description="Low complexity" evidence="4">
    <location>
        <begin position="30"/>
        <end position="44"/>
    </location>
</feature>
<dbReference type="OMA" id="ERCSCHR"/>
<dbReference type="GeneID" id="25267102"/>
<keyword evidence="6" id="KW-1185">Reference proteome</keyword>
<evidence type="ECO:0000313" key="5">
    <source>
        <dbReference type="EMBL" id="KDN53098.1"/>
    </source>
</evidence>
<dbReference type="EMBL" id="JMSN01000004">
    <property type="protein sequence ID" value="KDN53098.1"/>
    <property type="molecule type" value="Genomic_DNA"/>
</dbReference>
<dbReference type="Pfam" id="PF00411">
    <property type="entry name" value="Ribosomal_S11"/>
    <property type="match status" value="1"/>
</dbReference>
<keyword evidence="3" id="KW-0687">Ribonucleoprotein</keyword>
<dbReference type="Proteomes" id="UP000027361">
    <property type="component" value="Unassembled WGS sequence"/>
</dbReference>
<protein>
    <submittedName>
        <fullName evidence="5">Translational machinery component</fullName>
    </submittedName>
</protein>
<proteinExistence type="inferred from homology"/>
<dbReference type="GO" id="GO:0005840">
    <property type="term" value="C:ribosome"/>
    <property type="evidence" value="ECO:0007669"/>
    <property type="project" value="UniProtKB-KW"/>
</dbReference>
<feature type="compositionally biased region" description="Low complexity" evidence="4">
    <location>
        <begin position="59"/>
        <end position="92"/>
    </location>
</feature>
<reference evidence="5 6" key="1">
    <citation type="submission" date="2014-05" db="EMBL/GenBank/DDBJ databases">
        <title>Draft genome sequence of a rare smut relative, Tilletiaria anomala UBC 951.</title>
        <authorList>
            <consortium name="DOE Joint Genome Institute"/>
            <person name="Toome M."/>
            <person name="Kuo A."/>
            <person name="Henrissat B."/>
            <person name="Lipzen A."/>
            <person name="Tritt A."/>
            <person name="Yoshinaga Y."/>
            <person name="Zane M."/>
            <person name="Barry K."/>
            <person name="Grigoriev I.V."/>
            <person name="Spatafora J.W."/>
            <person name="Aimea M.C."/>
        </authorList>
    </citation>
    <scope>NUCLEOTIDE SEQUENCE [LARGE SCALE GENOMIC DNA]</scope>
    <source>
        <strain evidence="5 6">UBC 951</strain>
    </source>
</reference>
<feature type="region of interest" description="Disordered" evidence="4">
    <location>
        <begin position="29"/>
        <end position="93"/>
    </location>
</feature>
<dbReference type="GO" id="GO:0003735">
    <property type="term" value="F:structural constituent of ribosome"/>
    <property type="evidence" value="ECO:0007669"/>
    <property type="project" value="InterPro"/>
</dbReference>
<keyword evidence="2" id="KW-0689">Ribosomal protein</keyword>
<dbReference type="InterPro" id="IPR001971">
    <property type="entry name" value="Ribosomal_uS11"/>
</dbReference>
<evidence type="ECO:0000256" key="1">
    <source>
        <dbReference type="ARBA" id="ARBA00006194"/>
    </source>
</evidence>
<evidence type="ECO:0000256" key="4">
    <source>
        <dbReference type="SAM" id="MobiDB-lite"/>
    </source>
</evidence>
<comment type="caution">
    <text evidence="5">The sequence shown here is derived from an EMBL/GenBank/DDBJ whole genome shotgun (WGS) entry which is preliminary data.</text>
</comment>
<evidence type="ECO:0000256" key="2">
    <source>
        <dbReference type="ARBA" id="ARBA00022980"/>
    </source>
</evidence>
<dbReference type="HAMAP" id="MF_01310">
    <property type="entry name" value="Ribosomal_uS11"/>
    <property type="match status" value="1"/>
</dbReference>
<dbReference type="GO" id="GO:0006412">
    <property type="term" value="P:translation"/>
    <property type="evidence" value="ECO:0007669"/>
    <property type="project" value="InterPro"/>
</dbReference>
<accession>A0A066WKJ1</accession>
<dbReference type="GO" id="GO:1990904">
    <property type="term" value="C:ribonucleoprotein complex"/>
    <property type="evidence" value="ECO:0007669"/>
    <property type="project" value="UniProtKB-KW"/>
</dbReference>
<name>A0A066WKJ1_TILAU</name>
<dbReference type="HOGENOM" id="CLU_072439_0_0_1"/>
<organism evidence="5 6">
    <name type="scientific">Tilletiaria anomala (strain ATCC 24038 / CBS 436.72 / UBC 951)</name>
    <dbReference type="NCBI Taxonomy" id="1037660"/>
    <lineage>
        <taxon>Eukaryota</taxon>
        <taxon>Fungi</taxon>
        <taxon>Dikarya</taxon>
        <taxon>Basidiomycota</taxon>
        <taxon>Ustilaginomycotina</taxon>
        <taxon>Exobasidiomycetes</taxon>
        <taxon>Georgefischeriales</taxon>
        <taxon>Tilletiariaceae</taxon>
        <taxon>Tilletiaria</taxon>
    </lineage>
</organism>
<dbReference type="InterPro" id="IPR036967">
    <property type="entry name" value="Ribosomal_uS11_sf"/>
</dbReference>
<comment type="similarity">
    <text evidence="1">Belongs to the universal ribosomal protein uS11 family.</text>
</comment>
<dbReference type="RefSeq" id="XP_013245937.1">
    <property type="nucleotide sequence ID" value="XM_013390483.1"/>
</dbReference>